<dbReference type="PANTHER" id="PTHR45398:SF1">
    <property type="entry name" value="ENZYME, PUTATIVE (JCVI)-RELATED"/>
    <property type="match status" value="1"/>
</dbReference>
<evidence type="ECO:0000256" key="2">
    <source>
        <dbReference type="ARBA" id="ARBA00022598"/>
    </source>
</evidence>
<keyword evidence="3 7" id="KW-0547">Nucleotide-binding</keyword>
<dbReference type="EC" id="6.2.1.54" evidence="7"/>
<comment type="function">
    <text evidence="5 7">Catalyzes the first step in the D-alanylation of lipoteichoic acid (LTA), the activation of D-alanine and its transfer onto the D-alanyl carrier protein (Dcp) DltC. In an ATP-dependent two-step reaction, forms a high energy D-alanyl-AMP intermediate, followed by transfer of the D-alanyl residue as a thiol ester to the phosphopantheinyl prosthetic group of the Dcp. D-alanylation of LTA plays an important role in modulating the properties of the cell wall in Gram-positive bacteria, influencing the net charge of the cell wall.</text>
</comment>
<dbReference type="eggNOG" id="COG1020">
    <property type="taxonomic scope" value="Bacteria"/>
</dbReference>
<dbReference type="PATRIC" id="fig|1423758.3.peg.1814"/>
<protein>
    <recommendedName>
        <fullName evidence="7">D-alanine--D-alanyl carrier protein ligase</fullName>
        <shortName evidence="7">DCL</shortName>
        <ecNumber evidence="7">6.2.1.54</ecNumber>
    </recommendedName>
    <alternativeName>
        <fullName evidence="7">D-alanine--poly(phosphoribitol) ligase subunit 1</fullName>
    </alternativeName>
    <alternativeName>
        <fullName evidence="7">D-alanine-activating enzyme</fullName>
        <shortName evidence="7">DAE</shortName>
    </alternativeName>
</protein>
<dbReference type="STRING" id="1423758.FC41_GL001780"/>
<evidence type="ECO:0000313" key="11">
    <source>
        <dbReference type="Proteomes" id="UP000009320"/>
    </source>
</evidence>
<comment type="catalytic activity">
    <reaction evidence="7">
        <text>holo-[D-alanyl-carrier protein] + D-alanine + ATP = D-alanyl-[D-alanyl-carrier protein] + AMP + diphosphate</text>
        <dbReference type="Rhea" id="RHEA:55132"/>
        <dbReference type="Rhea" id="RHEA-COMP:14102"/>
        <dbReference type="Rhea" id="RHEA-COMP:14103"/>
        <dbReference type="ChEBI" id="CHEBI:30616"/>
        <dbReference type="ChEBI" id="CHEBI:33019"/>
        <dbReference type="ChEBI" id="CHEBI:57416"/>
        <dbReference type="ChEBI" id="CHEBI:64479"/>
        <dbReference type="ChEBI" id="CHEBI:138620"/>
        <dbReference type="ChEBI" id="CHEBI:456215"/>
        <dbReference type="EC" id="6.2.1.54"/>
    </reaction>
</comment>
<dbReference type="OrthoDB" id="9765680at2"/>
<dbReference type="InterPro" id="IPR042099">
    <property type="entry name" value="ANL_N_sf"/>
</dbReference>
<dbReference type="PROSITE" id="PS00455">
    <property type="entry name" value="AMP_BINDING"/>
    <property type="match status" value="1"/>
</dbReference>
<feature type="binding site" evidence="7">
    <location>
        <position position="194"/>
    </location>
    <ligand>
        <name>D-alanine</name>
        <dbReference type="ChEBI" id="CHEBI:57416"/>
    </ligand>
</feature>
<dbReference type="GO" id="GO:0047473">
    <property type="term" value="F:D-alanine [D-alanyl carrier protein] ligase activity"/>
    <property type="evidence" value="ECO:0007669"/>
    <property type="project" value="UniProtKB-UniRule"/>
</dbReference>
<dbReference type="InterPro" id="IPR020845">
    <property type="entry name" value="AMP-binding_CS"/>
</dbReference>
<dbReference type="Proteomes" id="UP000009320">
    <property type="component" value="Unassembled WGS sequence"/>
</dbReference>
<comment type="subcellular location">
    <subcellularLocation>
        <location evidence="7">Cytoplasm</location>
    </subcellularLocation>
</comment>
<reference evidence="10 11" key="1">
    <citation type="submission" date="2012-06" db="EMBL/GenBank/DDBJ databases">
        <title>Draft Genome Sequence of Lactobacillus hominis Strain CRBIP 24.179T, isolated from human intestine.</title>
        <authorList>
            <person name="Cousin S."/>
            <person name="Ma L."/>
            <person name="Bizet C."/>
            <person name="Loux V."/>
            <person name="Bouchier C."/>
            <person name="Clermont D."/>
            <person name="Creno S."/>
        </authorList>
    </citation>
    <scope>NUCLEOTIDE SEQUENCE [LARGE SCALE GENOMIC DNA]</scope>
    <source>
        <strain evidence="11">CRBIP 24.179T</strain>
    </source>
</reference>
<dbReference type="EMBL" id="CAKE01000022">
    <property type="protein sequence ID" value="CCI82458.1"/>
    <property type="molecule type" value="Genomic_DNA"/>
</dbReference>
<keyword evidence="11" id="KW-1185">Reference proteome</keyword>
<feature type="binding site" evidence="7">
    <location>
        <position position="491"/>
    </location>
    <ligand>
        <name>ATP</name>
        <dbReference type="ChEBI" id="CHEBI:30616"/>
    </ligand>
</feature>
<dbReference type="RefSeq" id="WP_008471546.1">
    <property type="nucleotide sequence ID" value="NZ_AYZP01000008.1"/>
</dbReference>
<evidence type="ECO:0000259" key="8">
    <source>
        <dbReference type="Pfam" id="PF00501"/>
    </source>
</evidence>
<proteinExistence type="inferred from homology"/>
<dbReference type="NCBIfam" id="TIGR01734">
    <property type="entry name" value="D-ala-DACP-lig"/>
    <property type="match status" value="1"/>
</dbReference>
<keyword evidence="2 7" id="KW-0436">Ligase</keyword>
<evidence type="ECO:0000256" key="7">
    <source>
        <dbReference type="HAMAP-Rule" id="MF_00593"/>
    </source>
</evidence>
<dbReference type="SUPFAM" id="SSF56801">
    <property type="entry name" value="Acetyl-CoA synthetase-like"/>
    <property type="match status" value="1"/>
</dbReference>
<feature type="binding site" evidence="7">
    <location>
        <position position="379"/>
    </location>
    <ligand>
        <name>ATP</name>
        <dbReference type="ChEBI" id="CHEBI:30616"/>
    </ligand>
</feature>
<feature type="domain" description="AMP-binding enzyme C-terminal" evidence="9">
    <location>
        <begin position="415"/>
        <end position="491"/>
    </location>
</feature>
<dbReference type="HAMAP" id="MF_00593">
    <property type="entry name" value="DltA"/>
    <property type="match status" value="1"/>
</dbReference>
<comment type="similarity">
    <text evidence="6 7">Belongs to the ATP-dependent AMP-binding enzyme family. DltA subfamily.</text>
</comment>
<accession>I7IW26</accession>
<comment type="pathway">
    <text evidence="7">Cell wall biogenesis; lipoteichoic acid biosynthesis.</text>
</comment>
<dbReference type="InterPro" id="IPR010072">
    <property type="entry name" value="DltA"/>
</dbReference>
<feature type="binding site" evidence="7">
    <location>
        <begin position="390"/>
        <end position="393"/>
    </location>
    <ligand>
        <name>ATP</name>
        <dbReference type="ChEBI" id="CHEBI:30616"/>
    </ligand>
</feature>
<dbReference type="AlphaFoldDB" id="I7IW26"/>
<comment type="caution">
    <text evidence="10">The sequence shown here is derived from an EMBL/GenBank/DDBJ whole genome shotgun (WGS) entry which is preliminary data.</text>
</comment>
<dbReference type="GO" id="GO:0005524">
    <property type="term" value="F:ATP binding"/>
    <property type="evidence" value="ECO:0007669"/>
    <property type="project" value="UniProtKB-KW"/>
</dbReference>
<evidence type="ECO:0000256" key="4">
    <source>
        <dbReference type="ARBA" id="ARBA00022840"/>
    </source>
</evidence>
<dbReference type="InterPro" id="IPR000873">
    <property type="entry name" value="AMP-dep_synth/lig_dom"/>
</dbReference>
<keyword evidence="4 7" id="KW-0067">ATP-binding</keyword>
<evidence type="ECO:0000259" key="9">
    <source>
        <dbReference type="Pfam" id="PF13193"/>
    </source>
</evidence>
<feature type="binding site" evidence="7">
    <location>
        <begin position="149"/>
        <end position="150"/>
    </location>
    <ligand>
        <name>ATP</name>
        <dbReference type="ChEBI" id="CHEBI:30616"/>
    </ligand>
</feature>
<gene>
    <name evidence="7" type="primary">dltA</name>
    <name evidence="10" type="ORF">BN55_05000</name>
</gene>
<name>I7IW26_9LACO</name>
<feature type="binding site" evidence="7">
    <location>
        <position position="298"/>
    </location>
    <ligand>
        <name>D-alanine</name>
        <dbReference type="ChEBI" id="CHEBI:57416"/>
    </ligand>
</feature>
<dbReference type="InterPro" id="IPR025110">
    <property type="entry name" value="AMP-bd_C"/>
</dbReference>
<evidence type="ECO:0000256" key="6">
    <source>
        <dbReference type="ARBA" id="ARBA00061336"/>
    </source>
</evidence>
<evidence type="ECO:0000256" key="5">
    <source>
        <dbReference type="ARBA" id="ARBA00054605"/>
    </source>
</evidence>
<feature type="domain" description="AMP-dependent synthetase/ligase" evidence="8">
    <location>
        <begin position="15"/>
        <end position="354"/>
    </location>
</feature>
<sequence length="504" mass="56638">MIKDVIKAIDQVAIDDPSRVAYEYLGKTNTYGDLKKRSDAYAAKIKELNLPAKAPIMIWGGQTFEMVASFLGAVKAGHAYIPIASYSNSERLTMIQEVSQAPMVIAIDELPIEMENIQVLKPEQVVDGDFEIDPADFAEGDDNFYIIFTSGTTGKPKGVQISHDNLLSFVNWELSDFQLPENPSFLAQAPYSFDLSVMSLYPALTAGGKLVVLPHEVTENLGQLFQTLPKLHFNVWVSTPSFAEMCFLDPTFDQKHHPELTHFLFCGEELSHKTAQMLKKKFPDSHIYNTYGPTETTVAVTQVEITDDVLNKYDRLPIGVAKDDTNISIDTSKGEVENQGEVVISGPSVSKGYLNNPDKTKAAFYQKDGARYASYRAGDLGFLDGNMLFYRGRIDFQVKFNGYRIELEEINFYLAKNPLVRYGVVAPKYNKDHKVQQLVAVVELASGVREKYSDNELTKKLRDDLAKDVMPYMLPQRFIFREDMPISQNGKVDIKQVIKEVNNA</sequence>
<feature type="binding site" evidence="7">
    <location>
        <begin position="289"/>
        <end position="294"/>
    </location>
    <ligand>
        <name>ATP</name>
        <dbReference type="ChEBI" id="CHEBI:30616"/>
    </ligand>
</feature>
<dbReference type="PANTHER" id="PTHR45398">
    <property type="match status" value="1"/>
</dbReference>
<dbReference type="FunFam" id="3.30.300.30:FF:000012">
    <property type="entry name" value="D-alanine--D-alanyl carrier protein ligase"/>
    <property type="match status" value="1"/>
</dbReference>
<dbReference type="UniPathway" id="UPA00556"/>
<dbReference type="GO" id="GO:0005737">
    <property type="term" value="C:cytoplasm"/>
    <property type="evidence" value="ECO:0007669"/>
    <property type="project" value="UniProtKB-SubCell"/>
</dbReference>
<dbReference type="GeneID" id="82847664"/>
<dbReference type="Pfam" id="PF13193">
    <property type="entry name" value="AMP-binding_C"/>
    <property type="match status" value="1"/>
</dbReference>
<keyword evidence="1 7" id="KW-0963">Cytoplasm</keyword>
<dbReference type="InterPro" id="IPR045851">
    <property type="entry name" value="AMP-bd_C_sf"/>
</dbReference>
<evidence type="ECO:0000256" key="1">
    <source>
        <dbReference type="ARBA" id="ARBA00022490"/>
    </source>
</evidence>
<dbReference type="GO" id="GO:0070395">
    <property type="term" value="P:lipoteichoic acid biosynthetic process"/>
    <property type="evidence" value="ECO:0007669"/>
    <property type="project" value="UniProtKB-UniRule"/>
</dbReference>
<dbReference type="InterPro" id="IPR044507">
    <property type="entry name" value="DltA-like"/>
</dbReference>
<evidence type="ECO:0000313" key="10">
    <source>
        <dbReference type="EMBL" id="CCI82458.1"/>
    </source>
</evidence>
<dbReference type="NCBIfam" id="NF003417">
    <property type="entry name" value="PRK04813.1"/>
    <property type="match status" value="1"/>
</dbReference>
<dbReference type="Gene3D" id="3.40.50.12780">
    <property type="entry name" value="N-terminal domain of ligase-like"/>
    <property type="match status" value="1"/>
</dbReference>
<dbReference type="Gene3D" id="3.30.300.30">
    <property type="match status" value="1"/>
</dbReference>
<dbReference type="CDD" id="cd05945">
    <property type="entry name" value="DltA"/>
    <property type="match status" value="1"/>
</dbReference>
<dbReference type="Pfam" id="PF00501">
    <property type="entry name" value="AMP-binding"/>
    <property type="match status" value="1"/>
</dbReference>
<feature type="binding site" evidence="7">
    <location>
        <position position="491"/>
    </location>
    <ligand>
        <name>D-alanine</name>
        <dbReference type="ChEBI" id="CHEBI:57416"/>
    </ligand>
</feature>
<evidence type="ECO:0000256" key="3">
    <source>
        <dbReference type="ARBA" id="ARBA00022741"/>
    </source>
</evidence>
<organism evidence="10 11">
    <name type="scientific">Lactobacillus hominis DSM 23910 = CRBIP 24.179</name>
    <dbReference type="NCBI Taxonomy" id="1423758"/>
    <lineage>
        <taxon>Bacteria</taxon>
        <taxon>Bacillati</taxon>
        <taxon>Bacillota</taxon>
        <taxon>Bacilli</taxon>
        <taxon>Lactobacillales</taxon>
        <taxon>Lactobacillaceae</taxon>
        <taxon>Lactobacillus</taxon>
    </lineage>
</organism>